<dbReference type="Pfam" id="PF02771">
    <property type="entry name" value="Acyl-CoA_dh_N"/>
    <property type="match status" value="2"/>
</dbReference>
<evidence type="ECO:0000313" key="10">
    <source>
        <dbReference type="Proteomes" id="UP000316331"/>
    </source>
</evidence>
<feature type="domain" description="Acyl-CoA dehydrogenase/oxidase N-terminal" evidence="8">
    <location>
        <begin position="377"/>
        <end position="465"/>
    </location>
</feature>
<dbReference type="PANTHER" id="PTHR43292">
    <property type="entry name" value="ACYL-COA DEHYDROGENASE"/>
    <property type="match status" value="1"/>
</dbReference>
<dbReference type="EMBL" id="VFPG01000001">
    <property type="protein sequence ID" value="TQM29125.1"/>
    <property type="molecule type" value="Genomic_DNA"/>
</dbReference>
<comment type="cofactor">
    <cofactor evidence="1">
        <name>FAD</name>
        <dbReference type="ChEBI" id="CHEBI:57692"/>
    </cofactor>
</comment>
<proteinExistence type="inferred from homology"/>
<dbReference type="SUPFAM" id="SSF47203">
    <property type="entry name" value="Acyl-CoA dehydrogenase C-terminal domain-like"/>
    <property type="match status" value="2"/>
</dbReference>
<dbReference type="InterPro" id="IPR006091">
    <property type="entry name" value="Acyl-CoA_Oxase/DH_mid-dom"/>
</dbReference>
<comment type="caution">
    <text evidence="9">The sequence shown here is derived from an EMBL/GenBank/DDBJ whole genome shotgun (WGS) entry which is preliminary data.</text>
</comment>
<dbReference type="InterPro" id="IPR013786">
    <property type="entry name" value="AcylCoA_DH/ox_N"/>
</dbReference>
<sequence length="722" mass="75611">MTIATTDEHKAVQESMRGWAGSVRPIATMRAEPVGFWHAYWPALAELGIFRVAVAEEAGGDGGSVADLAVLLEQAAHDLVGGPVLSTALANLVTAGALADDLPCGVALDVVVGPDVSSETGVSVPAADADVLLTGVWDLVLGAASGTAVLLPVTTPDGQRWCLVPPDAAGLRVEELTSADPSTPLARVHCTDVAVPAERVFTAAHRVEDLLVALVAAELAGLAGWCLETAVEYAKVREQFGRKIGSFQAVKHICAWMLCRTELIRSVALDAAAAVDEGGAELPIAAAIAAAISLDAAVETAKDCIQVLGGIGFTWEHDAHFYLRRATALRQLLGGSARWRARVTELTRDGMRRTTGADRVFAAEGVDVDGAAGNDLAAEVAAIAALPADRQRDALVDAGLAMPHWPAPYGRGADPMTGLVISEELRRAGVTAPDLAIGGWAIPTLLQHGTPEQIDRFAWPTLRGEVVWCQLFSEPGAGSDLAALRTTAKRVEGGWVLNGQKVWTSLGDKANWGICLARTDADAPKHRGISYFLVDMRSKGLEVRPLVQITGEARFSEVFLDDVFVPDDCLVGALNNGWKIARSTLSTERVAMGGNGIGPVLEELIAKLPATGPGAELRNDRLGGFVAEAIAGLLLEQRAAVAMLAGADPAAQSSVRKLVGVRHRQAVAEFAVEAAGPNGAQDSDEVTEFLLTRCLSIAGGTEQILLTVAGERILGLPRDADS</sequence>
<evidence type="ECO:0000259" key="6">
    <source>
        <dbReference type="Pfam" id="PF00441"/>
    </source>
</evidence>
<comment type="similarity">
    <text evidence="2">Belongs to the acyl-CoA dehydrogenase family.</text>
</comment>
<feature type="domain" description="Acyl-CoA dehydrogenase/oxidase C-terminal" evidence="6">
    <location>
        <begin position="214"/>
        <end position="337"/>
    </location>
</feature>
<keyword evidence="10" id="KW-1185">Reference proteome</keyword>
<keyword evidence="3" id="KW-0285">Flavoprotein</keyword>
<dbReference type="Gene3D" id="1.10.540.10">
    <property type="entry name" value="Acyl-CoA dehydrogenase/oxidase, N-terminal domain"/>
    <property type="match status" value="2"/>
</dbReference>
<evidence type="ECO:0000256" key="2">
    <source>
        <dbReference type="ARBA" id="ARBA00009347"/>
    </source>
</evidence>
<accession>A0A543F5L9</accession>
<dbReference type="Gene3D" id="2.40.110.10">
    <property type="entry name" value="Butyryl-CoA Dehydrogenase, subunit A, domain 2"/>
    <property type="match status" value="2"/>
</dbReference>
<dbReference type="GO" id="GO:0016627">
    <property type="term" value="F:oxidoreductase activity, acting on the CH-CH group of donors"/>
    <property type="evidence" value="ECO:0007669"/>
    <property type="project" value="InterPro"/>
</dbReference>
<dbReference type="InterPro" id="IPR009100">
    <property type="entry name" value="AcylCoA_DH/oxidase_NM_dom_sf"/>
</dbReference>
<dbReference type="AlphaFoldDB" id="A0A543F5L9"/>
<dbReference type="RefSeq" id="WP_141807658.1">
    <property type="nucleotide sequence ID" value="NZ_VFPG01000001.1"/>
</dbReference>
<protein>
    <submittedName>
        <fullName evidence="9">Alkylation response protein AidB-like acyl-CoA dehydrogenase</fullName>
    </submittedName>
</protein>
<dbReference type="GO" id="GO:0050660">
    <property type="term" value="F:flavin adenine dinucleotide binding"/>
    <property type="evidence" value="ECO:0007669"/>
    <property type="project" value="InterPro"/>
</dbReference>
<dbReference type="InterPro" id="IPR009075">
    <property type="entry name" value="AcylCo_DH/oxidase_C"/>
</dbReference>
<name>A0A543F5L9_9NOCA</name>
<feature type="domain" description="Acyl-CoA oxidase/dehydrogenase middle" evidence="7">
    <location>
        <begin position="469"/>
        <end position="563"/>
    </location>
</feature>
<evidence type="ECO:0000256" key="4">
    <source>
        <dbReference type="ARBA" id="ARBA00022827"/>
    </source>
</evidence>
<dbReference type="FunFam" id="2.40.110.10:FF:000011">
    <property type="entry name" value="Acyl-CoA dehydrogenase FadE34"/>
    <property type="match status" value="1"/>
</dbReference>
<feature type="domain" description="Acyl-CoA dehydrogenase/oxidase N-terminal" evidence="8">
    <location>
        <begin position="6"/>
        <end position="84"/>
    </location>
</feature>
<evidence type="ECO:0000259" key="7">
    <source>
        <dbReference type="Pfam" id="PF02770"/>
    </source>
</evidence>
<evidence type="ECO:0000313" key="9">
    <source>
        <dbReference type="EMBL" id="TQM29125.1"/>
    </source>
</evidence>
<dbReference type="Gene3D" id="1.20.140.10">
    <property type="entry name" value="Butyryl-CoA Dehydrogenase, subunit A, domain 3"/>
    <property type="match status" value="2"/>
</dbReference>
<dbReference type="GO" id="GO:0005886">
    <property type="term" value="C:plasma membrane"/>
    <property type="evidence" value="ECO:0007669"/>
    <property type="project" value="TreeGrafter"/>
</dbReference>
<keyword evidence="5" id="KW-0560">Oxidoreductase</keyword>
<dbReference type="Pfam" id="PF00441">
    <property type="entry name" value="Acyl-CoA_dh_1"/>
    <property type="match status" value="2"/>
</dbReference>
<dbReference type="SUPFAM" id="SSF56645">
    <property type="entry name" value="Acyl-CoA dehydrogenase NM domain-like"/>
    <property type="match status" value="2"/>
</dbReference>
<dbReference type="Pfam" id="PF02770">
    <property type="entry name" value="Acyl-CoA_dh_M"/>
    <property type="match status" value="1"/>
</dbReference>
<feature type="domain" description="Acyl-CoA dehydrogenase/oxidase C-terminal" evidence="6">
    <location>
        <begin position="575"/>
        <end position="714"/>
    </location>
</feature>
<dbReference type="Proteomes" id="UP000316331">
    <property type="component" value="Unassembled WGS sequence"/>
</dbReference>
<dbReference type="PANTHER" id="PTHR43292:SF4">
    <property type="entry name" value="ACYL-COA DEHYDROGENASE FADE34"/>
    <property type="match status" value="1"/>
</dbReference>
<keyword evidence="4" id="KW-0274">FAD</keyword>
<dbReference type="InterPro" id="IPR037069">
    <property type="entry name" value="AcylCoA_DH/ox_N_sf"/>
</dbReference>
<dbReference type="OrthoDB" id="2431337at2"/>
<dbReference type="InterPro" id="IPR046373">
    <property type="entry name" value="Acyl-CoA_Oxase/DH_mid-dom_sf"/>
</dbReference>
<evidence type="ECO:0000256" key="3">
    <source>
        <dbReference type="ARBA" id="ARBA00022630"/>
    </source>
</evidence>
<evidence type="ECO:0000256" key="1">
    <source>
        <dbReference type="ARBA" id="ARBA00001974"/>
    </source>
</evidence>
<evidence type="ECO:0000259" key="8">
    <source>
        <dbReference type="Pfam" id="PF02771"/>
    </source>
</evidence>
<dbReference type="InterPro" id="IPR052161">
    <property type="entry name" value="Mycobact_Acyl-CoA_DH"/>
</dbReference>
<dbReference type="InterPro" id="IPR036250">
    <property type="entry name" value="AcylCo_DH-like_C"/>
</dbReference>
<gene>
    <name evidence="9" type="ORF">FB390_0715</name>
</gene>
<organism evidence="9 10">
    <name type="scientific">Nocardia bhagyanarayanae</name>
    <dbReference type="NCBI Taxonomy" id="1215925"/>
    <lineage>
        <taxon>Bacteria</taxon>
        <taxon>Bacillati</taxon>
        <taxon>Actinomycetota</taxon>
        <taxon>Actinomycetes</taxon>
        <taxon>Mycobacteriales</taxon>
        <taxon>Nocardiaceae</taxon>
        <taxon>Nocardia</taxon>
    </lineage>
</organism>
<evidence type="ECO:0000256" key="5">
    <source>
        <dbReference type="ARBA" id="ARBA00023002"/>
    </source>
</evidence>
<reference evidence="9 10" key="1">
    <citation type="submission" date="2019-06" db="EMBL/GenBank/DDBJ databases">
        <title>Sequencing the genomes of 1000 actinobacteria strains.</title>
        <authorList>
            <person name="Klenk H.-P."/>
        </authorList>
    </citation>
    <scope>NUCLEOTIDE SEQUENCE [LARGE SCALE GENOMIC DNA]</scope>
    <source>
        <strain evidence="9 10">DSM 103495</strain>
    </source>
</reference>